<dbReference type="EMBL" id="CP021434">
    <property type="protein sequence ID" value="ARU62743.1"/>
    <property type="molecule type" value="Genomic_DNA"/>
</dbReference>
<name>A0A1Y0ITM1_9BACL</name>
<feature type="chain" id="PRO_5012914489" evidence="1">
    <location>
        <begin position="22"/>
        <end position="77"/>
    </location>
</feature>
<organism evidence="2 3">
    <name type="scientific">Tumebacillus avium</name>
    <dbReference type="NCBI Taxonomy" id="1903704"/>
    <lineage>
        <taxon>Bacteria</taxon>
        <taxon>Bacillati</taxon>
        <taxon>Bacillota</taxon>
        <taxon>Bacilli</taxon>
        <taxon>Bacillales</taxon>
        <taxon>Alicyclobacillaceae</taxon>
        <taxon>Tumebacillus</taxon>
    </lineage>
</organism>
<gene>
    <name evidence="2" type="ORF">CBW65_18550</name>
</gene>
<dbReference type="Proteomes" id="UP000195437">
    <property type="component" value="Chromosome"/>
</dbReference>
<sequence length="77" mass="8238">MERLVKIMVCAALVGSVFWTAALSKQHNADYTGPGPMSIGISVATNMGPEPMTIGDDQLKDAIFETPRQHGIVSYTA</sequence>
<dbReference type="KEGG" id="tum:CBW65_18550"/>
<protein>
    <submittedName>
        <fullName evidence="2">Uncharacterized protein</fullName>
    </submittedName>
</protein>
<proteinExistence type="predicted"/>
<keyword evidence="1" id="KW-0732">Signal</keyword>
<reference evidence="3" key="1">
    <citation type="submission" date="2017-05" db="EMBL/GenBank/DDBJ databases">
        <authorList>
            <person name="Sung H."/>
        </authorList>
    </citation>
    <scope>NUCLEOTIDE SEQUENCE [LARGE SCALE GENOMIC DNA]</scope>
    <source>
        <strain evidence="3">AR23208</strain>
    </source>
</reference>
<evidence type="ECO:0000313" key="3">
    <source>
        <dbReference type="Proteomes" id="UP000195437"/>
    </source>
</evidence>
<evidence type="ECO:0000256" key="1">
    <source>
        <dbReference type="SAM" id="SignalP"/>
    </source>
</evidence>
<accession>A0A1Y0ITM1</accession>
<feature type="signal peptide" evidence="1">
    <location>
        <begin position="1"/>
        <end position="21"/>
    </location>
</feature>
<evidence type="ECO:0000313" key="2">
    <source>
        <dbReference type="EMBL" id="ARU62743.1"/>
    </source>
</evidence>
<dbReference type="AlphaFoldDB" id="A0A1Y0ITM1"/>
<keyword evidence="3" id="KW-1185">Reference proteome</keyword>